<proteinExistence type="predicted"/>
<organism evidence="1 2">
    <name type="scientific">Idiomarina tyrosinivorans</name>
    <dbReference type="NCBI Taxonomy" id="1445662"/>
    <lineage>
        <taxon>Bacteria</taxon>
        <taxon>Pseudomonadati</taxon>
        <taxon>Pseudomonadota</taxon>
        <taxon>Gammaproteobacteria</taxon>
        <taxon>Alteromonadales</taxon>
        <taxon>Idiomarinaceae</taxon>
        <taxon>Idiomarina</taxon>
    </lineage>
</organism>
<accession>A0A432ZK23</accession>
<sequence length="369" mass="42383">MSMIHYSNHLFIYSSNSTIMPKPTIIFYAEHAYYLPQFMPVVNALQQRGAAVEVVLDADKNADEPAATQRLTVTKLLQRVRQGTDWLVFGNEVSWLKQLPASVKTALLYHGVGVKACYYDEALSHFDVRFTEGAFRHQQLQQRYPKSHFQQVGFAKLDPIALADGRQQQALSLTELGLDPNKQTVLYAPTFYPSSIERMPLDWPQQFSDYNIIIKPHAFSMSHSKYDKQRQRFAHWQQAPNVHFAKQASLLPYMATADILLSEASSALFEFAALNKPVIWIDFLQLRWSYRGPLRFRFDKRMDQSITEYASVARHVSRPSKLFDAVQEELKHPQQLAAERQRVTAELIGEVDGKVSARVADYLLDNIDR</sequence>
<dbReference type="AlphaFoldDB" id="A0A432ZK23"/>
<evidence type="ECO:0000313" key="1">
    <source>
        <dbReference type="EMBL" id="RUO78180.1"/>
    </source>
</evidence>
<keyword evidence="1" id="KW-0808">Transferase</keyword>
<gene>
    <name evidence="1" type="ORF">CWI84_10870</name>
</gene>
<comment type="caution">
    <text evidence="1">The sequence shown here is derived from an EMBL/GenBank/DDBJ whole genome shotgun (WGS) entry which is preliminary data.</text>
</comment>
<dbReference type="InterPro" id="IPR043148">
    <property type="entry name" value="TagF_C"/>
</dbReference>
<dbReference type="GO" id="GO:0047355">
    <property type="term" value="F:CDP-glycerol glycerophosphotransferase activity"/>
    <property type="evidence" value="ECO:0007669"/>
    <property type="project" value="InterPro"/>
</dbReference>
<protein>
    <submittedName>
        <fullName evidence="1">CDP-glycerol--poly(Glycerophosphate) glycerophosphotransferase</fullName>
    </submittedName>
</protein>
<dbReference type="Proteomes" id="UP000287996">
    <property type="component" value="Unassembled WGS sequence"/>
</dbReference>
<dbReference type="InterPro" id="IPR007554">
    <property type="entry name" value="Glycerophosphate_synth"/>
</dbReference>
<reference evidence="1 2" key="1">
    <citation type="journal article" date="2011" name="Front. Microbiol.">
        <title>Genomic signatures of strain selection and enhancement in Bacillus atrophaeus var. globigii, a historical biowarfare simulant.</title>
        <authorList>
            <person name="Gibbons H.S."/>
            <person name="Broomall S.M."/>
            <person name="McNew L.A."/>
            <person name="Daligault H."/>
            <person name="Chapman C."/>
            <person name="Bruce D."/>
            <person name="Karavis M."/>
            <person name="Krepps M."/>
            <person name="McGregor P.A."/>
            <person name="Hong C."/>
            <person name="Park K.H."/>
            <person name="Akmal A."/>
            <person name="Feldman A."/>
            <person name="Lin J.S."/>
            <person name="Chang W.E."/>
            <person name="Higgs B.W."/>
            <person name="Demirev P."/>
            <person name="Lindquist J."/>
            <person name="Liem A."/>
            <person name="Fochler E."/>
            <person name="Read T.D."/>
            <person name="Tapia R."/>
            <person name="Johnson S."/>
            <person name="Bishop-Lilly K.A."/>
            <person name="Detter C."/>
            <person name="Han C."/>
            <person name="Sozhamannan S."/>
            <person name="Rosenzweig C.N."/>
            <person name="Skowronski E.W."/>
        </authorList>
    </citation>
    <scope>NUCLEOTIDE SEQUENCE [LARGE SCALE GENOMIC DNA]</scope>
    <source>
        <strain evidence="1 2">CC-PW-9</strain>
    </source>
</reference>
<dbReference type="SUPFAM" id="SSF53756">
    <property type="entry name" value="UDP-Glycosyltransferase/glycogen phosphorylase"/>
    <property type="match status" value="1"/>
</dbReference>
<name>A0A432ZK23_9GAMM</name>
<dbReference type="Gene3D" id="3.40.50.12580">
    <property type="match status" value="1"/>
</dbReference>
<dbReference type="GO" id="GO:0016020">
    <property type="term" value="C:membrane"/>
    <property type="evidence" value="ECO:0007669"/>
    <property type="project" value="InterPro"/>
</dbReference>
<dbReference type="EMBL" id="PIQH01000011">
    <property type="protein sequence ID" value="RUO78180.1"/>
    <property type="molecule type" value="Genomic_DNA"/>
</dbReference>
<dbReference type="Pfam" id="PF04464">
    <property type="entry name" value="Glyphos_transf"/>
    <property type="match status" value="1"/>
</dbReference>
<evidence type="ECO:0000313" key="2">
    <source>
        <dbReference type="Proteomes" id="UP000287996"/>
    </source>
</evidence>
<keyword evidence="2" id="KW-1185">Reference proteome</keyword>